<accession>A0A927C4P0</accession>
<name>A0A927C4P0_9BACL</name>
<dbReference type="Proteomes" id="UP000639396">
    <property type="component" value="Unassembled WGS sequence"/>
</dbReference>
<sequence>MEYTPAEAVWNVRPVRWELAAENEMSRRFYGVLLRWIPFAVKQYGVWDGRPECGHFFGGTFWYQADSAHVSAIFAAMSKLGEYDESVAGVPRSELKRMAVSAIRYMGFTHDTGPADCVRAQGVLPYTSGKKWGGRGDGFFMASQNGRSVAAMACAAWLLWDELDGETKRLVQNVTSSYADRWAAEEPRNGVYYDTQCEENAWTAAGISAAMGMFPDHPHQQEWQAGFTNWAMNAVTTYRDRLAYPSGLIDKTNGLKVTTVTFHPDYTSENHAFVHPSYYCAGTNLRAIHAVFALMSGQPVMESALYNNVPLYERTVKIWSQFDGLNIPVQGQDWWYNRQHERQLTHTILNVLGGDPDAARLARSSLDSIERIQASNSIGALLEENGEECVINRDHGQFAKDLEHGSAYDLAVSYLLHVFGGAGACPSEPAELAERLSGVHLYPFGGSVIHRTPSTFTSFTWRNNVMGLSMPAKGVWNVTPLYASYTGTMKLESSGTSPGSLTNESIIRGVEKEQISPYTDGFGAVVEISRGHGDLKQDVAFVALPDGRSVYVERFRVQKACAVREWQTGTIGIRNEHYSAMPELAPGSRTLYMMDGERTFRGFYGREADEVRSFGPVPYVNMDHTIGYLLYGTRGVRYVNRHVYPKWKGVEDILVLNDFGDRTFDQPQTLEPSVIVALPNRTAEETAASYDRTHRYDTGRSDLTVLETEGTFVYASFAESDQTVSVRKAADALGTIDLYDGIQTLDEDSFVWSGTIPGFRAGYCVSRYSVTEAKGPELRLELSVNAGQLLVLNHSSGQAAVTIRDRVTGASYAAVLEAGAFRKYQA</sequence>
<proteinExistence type="predicted"/>
<organism evidence="1 2">
    <name type="scientific">Paenibacillus oceani</name>
    <dbReference type="NCBI Taxonomy" id="2772510"/>
    <lineage>
        <taxon>Bacteria</taxon>
        <taxon>Bacillati</taxon>
        <taxon>Bacillota</taxon>
        <taxon>Bacilli</taxon>
        <taxon>Bacillales</taxon>
        <taxon>Paenibacillaceae</taxon>
        <taxon>Paenibacillus</taxon>
    </lineage>
</organism>
<dbReference type="EMBL" id="JACXJA010000005">
    <property type="protein sequence ID" value="MBD2861283.1"/>
    <property type="molecule type" value="Genomic_DNA"/>
</dbReference>
<dbReference type="RefSeq" id="WP_190925158.1">
    <property type="nucleotide sequence ID" value="NZ_JACXJA010000005.1"/>
</dbReference>
<dbReference type="AlphaFoldDB" id="A0A927C4P0"/>
<evidence type="ECO:0000313" key="2">
    <source>
        <dbReference type="Proteomes" id="UP000639396"/>
    </source>
</evidence>
<gene>
    <name evidence="1" type="ORF">IDH45_04675</name>
</gene>
<reference evidence="1" key="1">
    <citation type="submission" date="2020-09" db="EMBL/GenBank/DDBJ databases">
        <title>A novel bacterium of genus Paenibacillus, isolated from South China Sea.</title>
        <authorList>
            <person name="Huang H."/>
            <person name="Mo K."/>
            <person name="Hu Y."/>
        </authorList>
    </citation>
    <scope>NUCLEOTIDE SEQUENCE</scope>
    <source>
        <strain evidence="1">IB182363</strain>
    </source>
</reference>
<comment type="caution">
    <text evidence="1">The sequence shown here is derived from an EMBL/GenBank/DDBJ whole genome shotgun (WGS) entry which is preliminary data.</text>
</comment>
<evidence type="ECO:0000313" key="1">
    <source>
        <dbReference type="EMBL" id="MBD2861283.1"/>
    </source>
</evidence>
<protein>
    <submittedName>
        <fullName evidence="1">Uncharacterized protein</fullName>
    </submittedName>
</protein>
<keyword evidence="2" id="KW-1185">Reference proteome</keyword>